<dbReference type="OrthoDB" id="5954308at2759"/>
<dbReference type="InterPro" id="IPR013901">
    <property type="entry name" value="Anthrone_oxy"/>
</dbReference>
<feature type="transmembrane region" description="Helical" evidence="6">
    <location>
        <begin position="97"/>
        <end position="116"/>
    </location>
</feature>
<proteinExistence type="inferred from homology"/>
<protein>
    <recommendedName>
        <fullName evidence="9">DUF1772-domain-containing protein</fullName>
    </recommendedName>
</protein>
<evidence type="ECO:0000256" key="2">
    <source>
        <dbReference type="ARBA" id="ARBA00022692"/>
    </source>
</evidence>
<dbReference type="GeneID" id="31013558"/>
<name>A0A1J9S299_9PEZI</name>
<evidence type="ECO:0000256" key="3">
    <source>
        <dbReference type="ARBA" id="ARBA00022989"/>
    </source>
</evidence>
<comment type="caution">
    <text evidence="7">The sequence shown here is derived from an EMBL/GenBank/DDBJ whole genome shotgun (WGS) entry which is preliminary data.</text>
</comment>
<keyword evidence="2 6" id="KW-0812">Transmembrane</keyword>
<dbReference type="EMBL" id="MNUE01000025">
    <property type="protein sequence ID" value="OJD34132.1"/>
    <property type="molecule type" value="Genomic_DNA"/>
</dbReference>
<evidence type="ECO:0000313" key="7">
    <source>
        <dbReference type="EMBL" id="OJD34132.1"/>
    </source>
</evidence>
<evidence type="ECO:0000313" key="8">
    <source>
        <dbReference type="Proteomes" id="UP000183809"/>
    </source>
</evidence>
<feature type="transmembrane region" description="Helical" evidence="6">
    <location>
        <begin position="12"/>
        <end position="33"/>
    </location>
</feature>
<sequence length="180" mass="18967">MSTTFTILIARAIGIGGAFWLSGNIAALALISVPACTSAFHDGAATTVSLTRLWRHTYERGKAQNPPIAALTTASLSFLAWSTRHVGAPHGSVLRPLYLYGAAAALTIGIVPYTILTMRGTNNKLIKNSEEIGRQGVAAPASREEESEVEELLGRWMWLNGVRSVLPALGGVAAVVAATI</sequence>
<evidence type="ECO:0000256" key="6">
    <source>
        <dbReference type="SAM" id="Phobius"/>
    </source>
</evidence>
<dbReference type="Pfam" id="PF08592">
    <property type="entry name" value="Anthrone_oxy"/>
    <property type="match status" value="1"/>
</dbReference>
<comment type="similarity">
    <text evidence="5">Belongs to the anthrone oxygenase family.</text>
</comment>
<reference evidence="7 8" key="1">
    <citation type="submission" date="2016-10" db="EMBL/GenBank/DDBJ databases">
        <title>Proteomics and genomics reveal pathogen-plant mechanisms compatible with a hemibiotrophic lifestyle of Diplodia corticola.</title>
        <authorList>
            <person name="Fernandes I."/>
            <person name="De Jonge R."/>
            <person name="Van De Peer Y."/>
            <person name="Devreese B."/>
            <person name="Alves A."/>
            <person name="Esteves A.C."/>
        </authorList>
    </citation>
    <scope>NUCLEOTIDE SEQUENCE [LARGE SCALE GENOMIC DNA]</scope>
    <source>
        <strain evidence="7 8">CBS 112549</strain>
    </source>
</reference>
<dbReference type="PANTHER" id="PTHR35042:SF1">
    <property type="entry name" value="DUF1772-DOMAIN-CONTAINING PROTEIN"/>
    <property type="match status" value="1"/>
</dbReference>
<gene>
    <name evidence="7" type="ORF">BKCO1_2500049</name>
</gene>
<evidence type="ECO:0000256" key="4">
    <source>
        <dbReference type="ARBA" id="ARBA00023136"/>
    </source>
</evidence>
<dbReference type="PANTHER" id="PTHR35042">
    <property type="entry name" value="ANTHRONE OXYGENASE ENCC"/>
    <property type="match status" value="1"/>
</dbReference>
<dbReference type="Proteomes" id="UP000183809">
    <property type="component" value="Unassembled WGS sequence"/>
</dbReference>
<keyword evidence="3 6" id="KW-1133">Transmembrane helix</keyword>
<keyword evidence="4 6" id="KW-0472">Membrane</keyword>
<dbReference type="RefSeq" id="XP_020130392.1">
    <property type="nucleotide sequence ID" value="XM_020273298.1"/>
</dbReference>
<dbReference type="AlphaFoldDB" id="A0A1J9S299"/>
<dbReference type="GO" id="GO:0016020">
    <property type="term" value="C:membrane"/>
    <property type="evidence" value="ECO:0007669"/>
    <property type="project" value="UniProtKB-SubCell"/>
</dbReference>
<comment type="subcellular location">
    <subcellularLocation>
        <location evidence="1">Membrane</location>
        <topology evidence="1">Multi-pass membrane protein</topology>
    </subcellularLocation>
</comment>
<keyword evidence="8" id="KW-1185">Reference proteome</keyword>
<evidence type="ECO:0000256" key="5">
    <source>
        <dbReference type="ARBA" id="ARBA00034313"/>
    </source>
</evidence>
<accession>A0A1J9S299</accession>
<evidence type="ECO:0008006" key="9">
    <source>
        <dbReference type="Google" id="ProtNLM"/>
    </source>
</evidence>
<evidence type="ECO:0000256" key="1">
    <source>
        <dbReference type="ARBA" id="ARBA00004141"/>
    </source>
</evidence>
<organism evidence="7 8">
    <name type="scientific">Diplodia corticola</name>
    <dbReference type="NCBI Taxonomy" id="236234"/>
    <lineage>
        <taxon>Eukaryota</taxon>
        <taxon>Fungi</taxon>
        <taxon>Dikarya</taxon>
        <taxon>Ascomycota</taxon>
        <taxon>Pezizomycotina</taxon>
        <taxon>Dothideomycetes</taxon>
        <taxon>Dothideomycetes incertae sedis</taxon>
        <taxon>Botryosphaeriales</taxon>
        <taxon>Botryosphaeriaceae</taxon>
        <taxon>Diplodia</taxon>
    </lineage>
</organism>